<feature type="region of interest" description="Disordered" evidence="4">
    <location>
        <begin position="457"/>
        <end position="481"/>
    </location>
</feature>
<sequence length="541" mass="58113">MGLSDIPASINNSYKVLIFPQNLFSSLVWSSYSRFKEVYEVDLSYNMIKEVPLSPILVLPTLGVLRLVGNHIGTLPPYSFNATPGLLELYLEKNNLQTLDDLSFSGLTLLQILDLSQNRISVLPPLMFNSLPAIETLILEVNNIKIMPKNWFSAKPDVPYTFLSQNLWTCSCEVDYLKQHLEDWGNNVYVRDGIVITVNEESVTCATPPELANRPIISLEKDDYCSEDGPQMGPAGDSQLQTPIHTTHTTPASSLLASMPATHSITTTSTTVKATATSTSAPTTAALSAEHTYTSPHTQKSLEPTDPQTPPNPPSLPHSPYPQTGEIVSWSSPTWGVCVCERVVAVEGSHTLQDAASPADGGGGGPADPGQTPEHGSLRGSGGGKSRVSLCSVHLQRGGEGGCTDGLFNYWGGRGGGAAPEAETGGNEGGLTVEMERAGQGVYRKSLVRMYSREGATESWREERGRGLSEGGAGPRSTGEAKKRYSLVLREEAEAGREVEKEWVVGGWAISGGEEGTGAGDWWSLLPSMPWCNPPNSDHTT</sequence>
<dbReference type="Proteomes" id="UP001557470">
    <property type="component" value="Unassembled WGS sequence"/>
</dbReference>
<evidence type="ECO:0000313" key="6">
    <source>
        <dbReference type="EMBL" id="KAL0970776.1"/>
    </source>
</evidence>
<evidence type="ECO:0000256" key="1">
    <source>
        <dbReference type="ARBA" id="ARBA00022614"/>
    </source>
</evidence>
<protein>
    <recommendedName>
        <fullName evidence="5">LRRCT domain-containing protein</fullName>
    </recommendedName>
</protein>
<dbReference type="InterPro" id="IPR003591">
    <property type="entry name" value="Leu-rich_rpt_typical-subtyp"/>
</dbReference>
<feature type="compositionally biased region" description="Low complexity" evidence="4">
    <location>
        <begin position="267"/>
        <end position="289"/>
    </location>
</feature>
<dbReference type="PANTHER" id="PTHR24366">
    <property type="entry name" value="IG(IMMUNOGLOBULIN) AND LRR(LEUCINE RICH REPEAT) DOMAINS"/>
    <property type="match status" value="1"/>
</dbReference>
<feature type="compositionally biased region" description="Pro residues" evidence="4">
    <location>
        <begin position="307"/>
        <end position="320"/>
    </location>
</feature>
<dbReference type="SMART" id="SM00369">
    <property type="entry name" value="LRR_TYP"/>
    <property type="match status" value="4"/>
</dbReference>
<keyword evidence="2" id="KW-0732">Signal</keyword>
<evidence type="ECO:0000256" key="2">
    <source>
        <dbReference type="ARBA" id="ARBA00022729"/>
    </source>
</evidence>
<keyword evidence="3" id="KW-0677">Repeat</keyword>
<keyword evidence="1" id="KW-0433">Leucine-rich repeat</keyword>
<feature type="compositionally biased region" description="Polar residues" evidence="4">
    <location>
        <begin position="238"/>
        <end position="250"/>
    </location>
</feature>
<feature type="region of interest" description="Disordered" evidence="4">
    <location>
        <begin position="353"/>
        <end position="386"/>
    </location>
</feature>
<dbReference type="InterPro" id="IPR032675">
    <property type="entry name" value="LRR_dom_sf"/>
</dbReference>
<feature type="compositionally biased region" description="Polar residues" evidence="4">
    <location>
        <begin position="291"/>
        <end position="302"/>
    </location>
</feature>
<accession>A0ABD0X0P3</accession>
<evidence type="ECO:0000256" key="4">
    <source>
        <dbReference type="SAM" id="MobiDB-lite"/>
    </source>
</evidence>
<evidence type="ECO:0000313" key="7">
    <source>
        <dbReference type="Proteomes" id="UP001557470"/>
    </source>
</evidence>
<evidence type="ECO:0000256" key="3">
    <source>
        <dbReference type="ARBA" id="ARBA00022737"/>
    </source>
</evidence>
<name>A0ABD0X0P3_UMBPY</name>
<dbReference type="Gene3D" id="3.80.10.10">
    <property type="entry name" value="Ribonuclease Inhibitor"/>
    <property type="match status" value="1"/>
</dbReference>
<proteinExistence type="predicted"/>
<reference evidence="6 7" key="1">
    <citation type="submission" date="2024-06" db="EMBL/GenBank/DDBJ databases">
        <authorList>
            <person name="Pan Q."/>
            <person name="Wen M."/>
            <person name="Jouanno E."/>
            <person name="Zahm M."/>
            <person name="Klopp C."/>
            <person name="Cabau C."/>
            <person name="Louis A."/>
            <person name="Berthelot C."/>
            <person name="Parey E."/>
            <person name="Roest Crollius H."/>
            <person name="Montfort J."/>
            <person name="Robinson-Rechavi M."/>
            <person name="Bouchez O."/>
            <person name="Lampietro C."/>
            <person name="Lopez Roques C."/>
            <person name="Donnadieu C."/>
            <person name="Postlethwait J."/>
            <person name="Bobe J."/>
            <person name="Verreycken H."/>
            <person name="Guiguen Y."/>
        </authorList>
    </citation>
    <scope>NUCLEOTIDE SEQUENCE [LARGE SCALE GENOMIC DNA]</scope>
    <source>
        <strain evidence="6">Up_M1</strain>
        <tissue evidence="6">Testis</tissue>
    </source>
</reference>
<dbReference type="InterPro" id="IPR001611">
    <property type="entry name" value="Leu-rich_rpt"/>
</dbReference>
<organism evidence="6 7">
    <name type="scientific">Umbra pygmaea</name>
    <name type="common">Eastern mudminnow</name>
    <dbReference type="NCBI Taxonomy" id="75934"/>
    <lineage>
        <taxon>Eukaryota</taxon>
        <taxon>Metazoa</taxon>
        <taxon>Chordata</taxon>
        <taxon>Craniata</taxon>
        <taxon>Vertebrata</taxon>
        <taxon>Euteleostomi</taxon>
        <taxon>Actinopterygii</taxon>
        <taxon>Neopterygii</taxon>
        <taxon>Teleostei</taxon>
        <taxon>Protacanthopterygii</taxon>
        <taxon>Esociformes</taxon>
        <taxon>Umbridae</taxon>
        <taxon>Umbra</taxon>
    </lineage>
</organism>
<gene>
    <name evidence="6" type="ORF">UPYG_G00247270</name>
</gene>
<feature type="region of interest" description="Disordered" evidence="4">
    <location>
        <begin position="267"/>
        <end position="327"/>
    </location>
</feature>
<feature type="domain" description="LRRCT" evidence="5">
    <location>
        <begin position="166"/>
        <end position="226"/>
    </location>
</feature>
<dbReference type="SMART" id="SM00082">
    <property type="entry name" value="LRRCT"/>
    <property type="match status" value="1"/>
</dbReference>
<dbReference type="Pfam" id="PF13855">
    <property type="entry name" value="LRR_8"/>
    <property type="match status" value="1"/>
</dbReference>
<dbReference type="AlphaFoldDB" id="A0ABD0X0P3"/>
<feature type="region of interest" description="Disordered" evidence="4">
    <location>
        <begin position="222"/>
        <end position="250"/>
    </location>
</feature>
<dbReference type="SUPFAM" id="SSF52058">
    <property type="entry name" value="L domain-like"/>
    <property type="match status" value="1"/>
</dbReference>
<dbReference type="PANTHER" id="PTHR24366:SF171">
    <property type="entry name" value="LEUCINE RICH REPEAT NEURONAL 4"/>
    <property type="match status" value="1"/>
</dbReference>
<dbReference type="InterPro" id="IPR000483">
    <property type="entry name" value="Cys-rich_flank_reg_C"/>
</dbReference>
<evidence type="ECO:0000259" key="5">
    <source>
        <dbReference type="SMART" id="SM00082"/>
    </source>
</evidence>
<feature type="compositionally biased region" description="Basic and acidic residues" evidence="4">
    <location>
        <begin position="457"/>
        <end position="467"/>
    </location>
</feature>
<keyword evidence="7" id="KW-1185">Reference proteome</keyword>
<dbReference type="EMBL" id="JAGEUA010000007">
    <property type="protein sequence ID" value="KAL0970776.1"/>
    <property type="molecule type" value="Genomic_DNA"/>
</dbReference>
<comment type="caution">
    <text evidence="6">The sequence shown here is derived from an EMBL/GenBank/DDBJ whole genome shotgun (WGS) entry which is preliminary data.</text>
</comment>
<dbReference type="PROSITE" id="PS51450">
    <property type="entry name" value="LRR"/>
    <property type="match status" value="1"/>
</dbReference>